<accession>A0ABQ6R7N6</accession>
<keyword evidence="1" id="KW-0812">Transmembrane</keyword>
<gene>
    <name evidence="2" type="ORF">ERX35_007775</name>
</gene>
<feature type="transmembrane region" description="Helical" evidence="1">
    <location>
        <begin position="165"/>
        <end position="187"/>
    </location>
</feature>
<proteinExistence type="predicted"/>
<name>A0ABQ6R7N6_9STAP</name>
<keyword evidence="1" id="KW-0472">Membrane</keyword>
<evidence type="ECO:0000313" key="2">
    <source>
        <dbReference type="EMBL" id="KAA1039105.1"/>
    </source>
</evidence>
<organism evidence="2 3">
    <name type="scientific">Macrococcus equipercicus</name>
    <dbReference type="NCBI Taxonomy" id="69967"/>
    <lineage>
        <taxon>Bacteria</taxon>
        <taxon>Bacillati</taxon>
        <taxon>Bacillota</taxon>
        <taxon>Bacilli</taxon>
        <taxon>Bacillales</taxon>
        <taxon>Staphylococcaceae</taxon>
        <taxon>Macrococcus</taxon>
    </lineage>
</organism>
<keyword evidence="3" id="KW-1185">Reference proteome</keyword>
<keyword evidence="1" id="KW-1133">Transmembrane helix</keyword>
<protein>
    <recommendedName>
        <fullName evidence="4">DUF2951 family protein</fullName>
    </recommendedName>
</protein>
<evidence type="ECO:0000313" key="3">
    <source>
        <dbReference type="Proteomes" id="UP000295735"/>
    </source>
</evidence>
<dbReference type="RefSeq" id="WP_149459363.1">
    <property type="nucleotide sequence ID" value="NZ_SCWC02000005.1"/>
</dbReference>
<dbReference type="Proteomes" id="UP000295735">
    <property type="component" value="Unassembled WGS sequence"/>
</dbReference>
<sequence>MSADIHMISDNPKFQPNEMLEESDATFNSSSSNFYLNSINNSADKLIYGYNEINSSNEGVDIMKLEMDIRSYIDDKFKNHETLQEQKFQSLSSSITASIENGFKNIQLEQQKQNSESIINQQQQFNEFRTTQQQQFNELKLQQKDDFSSMKENMRKERKTDRNTIIGWSISGTSLGVAILGVIAKLAGWW</sequence>
<dbReference type="EMBL" id="SCWC02000005">
    <property type="protein sequence ID" value="KAA1039105.1"/>
    <property type="molecule type" value="Genomic_DNA"/>
</dbReference>
<evidence type="ECO:0000256" key="1">
    <source>
        <dbReference type="SAM" id="Phobius"/>
    </source>
</evidence>
<comment type="caution">
    <text evidence="2">The sequence shown here is derived from an EMBL/GenBank/DDBJ whole genome shotgun (WGS) entry which is preliminary data.</text>
</comment>
<reference evidence="2 3" key="1">
    <citation type="submission" date="2019-09" db="EMBL/GenBank/DDBJ databases">
        <authorList>
            <person name="Mazhar S."/>
            <person name="Altermann E."/>
            <person name="Hill C."/>
            <person name="Mcauliffe O."/>
        </authorList>
    </citation>
    <scope>NUCLEOTIDE SEQUENCE [LARGE SCALE GENOMIC DNA]</scope>
    <source>
        <strain evidence="2 3">ATCC 51831</strain>
    </source>
</reference>
<evidence type="ECO:0008006" key="4">
    <source>
        <dbReference type="Google" id="ProtNLM"/>
    </source>
</evidence>